<dbReference type="GO" id="GO:0008783">
    <property type="term" value="F:agmatinase activity"/>
    <property type="evidence" value="ECO:0007669"/>
    <property type="project" value="TreeGrafter"/>
</dbReference>
<sequence>MYIREPMPGIPGDPAWPTAAEWLRGDYGEQPASAPHIGVIGVPLSQSSAPPAAQHMTPALFRQHLERFACFGAGVGITDPRSVYLSEEVRASDLGTLEIGHLHNVPAQEKIKTEFTELAARGVPDLLFCIGGDDAVMRPVLTGLHEDPGRIGLMMLDSHHDVRLGYRNQGPHNGAAVRFMIEEDGLLGSNVVQIGIAPFGNSPVYRRYCDEHGFTIVEAGPARREGFAACVARHLDQLAERVDTIIVDIDVDVLDAGYGPASPGARPGQIAPWELHEACNVIGAHPAVSTLIVVEVDKTMDLFGTGLDNACVCFLQAACGLAVRPR</sequence>
<dbReference type="GO" id="GO:0046872">
    <property type="term" value="F:metal ion binding"/>
    <property type="evidence" value="ECO:0007669"/>
    <property type="project" value="UniProtKB-KW"/>
</dbReference>
<reference evidence="6" key="1">
    <citation type="submission" date="2020-12" db="EMBL/GenBank/DDBJ databases">
        <title>Bacterial taxonomy.</title>
        <authorList>
            <person name="Pan X."/>
        </authorList>
    </citation>
    <scope>NUCLEOTIDE SEQUENCE</scope>
    <source>
        <strain evidence="6">B2012</strain>
    </source>
</reference>
<name>A0A934IK86_9HYPH</name>
<evidence type="ECO:0000256" key="5">
    <source>
        <dbReference type="PROSITE-ProRule" id="PRU00742"/>
    </source>
</evidence>
<keyword evidence="1" id="KW-0479">Metal-binding</keyword>
<dbReference type="PANTHER" id="PTHR11358">
    <property type="entry name" value="ARGINASE/AGMATINASE"/>
    <property type="match status" value="1"/>
</dbReference>
<proteinExistence type="inferred from homology"/>
<evidence type="ECO:0000256" key="4">
    <source>
        <dbReference type="ARBA" id="ARBA00023211"/>
    </source>
</evidence>
<comment type="similarity">
    <text evidence="5">Belongs to the arginase family.</text>
</comment>
<dbReference type="EMBL" id="JAEKJA010000003">
    <property type="protein sequence ID" value="MBJ3775322.1"/>
    <property type="molecule type" value="Genomic_DNA"/>
</dbReference>
<dbReference type="InterPro" id="IPR006035">
    <property type="entry name" value="Ureohydrolase"/>
</dbReference>
<evidence type="ECO:0000313" key="7">
    <source>
        <dbReference type="Proteomes" id="UP000609531"/>
    </source>
</evidence>
<evidence type="ECO:0000313" key="6">
    <source>
        <dbReference type="EMBL" id="MBJ3775322.1"/>
    </source>
</evidence>
<dbReference type="Gene3D" id="3.40.800.10">
    <property type="entry name" value="Ureohydrolase domain"/>
    <property type="match status" value="1"/>
</dbReference>
<dbReference type="Proteomes" id="UP000609531">
    <property type="component" value="Unassembled WGS sequence"/>
</dbReference>
<dbReference type="RefSeq" id="WP_198881191.1">
    <property type="nucleotide sequence ID" value="NZ_JAEKJA010000003.1"/>
</dbReference>
<dbReference type="InterPro" id="IPR023696">
    <property type="entry name" value="Ureohydrolase_dom_sf"/>
</dbReference>
<dbReference type="PROSITE" id="PS51409">
    <property type="entry name" value="ARGINASE_2"/>
    <property type="match status" value="1"/>
</dbReference>
<keyword evidence="2" id="KW-0378">Hydrolase</keyword>
<protein>
    <submittedName>
        <fullName evidence="6">Arginase family protein</fullName>
    </submittedName>
</protein>
<keyword evidence="7" id="KW-1185">Reference proteome</keyword>
<gene>
    <name evidence="6" type="ORF">JCR33_06470</name>
</gene>
<comment type="caution">
    <text evidence="6">The sequence shown here is derived from an EMBL/GenBank/DDBJ whole genome shotgun (WGS) entry which is preliminary data.</text>
</comment>
<keyword evidence="4" id="KW-0464">Manganese</keyword>
<dbReference type="AlphaFoldDB" id="A0A934IK86"/>
<dbReference type="GO" id="GO:0033389">
    <property type="term" value="P:putrescine biosynthetic process from arginine, via agmatine"/>
    <property type="evidence" value="ECO:0007669"/>
    <property type="project" value="TreeGrafter"/>
</dbReference>
<evidence type="ECO:0000256" key="1">
    <source>
        <dbReference type="ARBA" id="ARBA00022723"/>
    </source>
</evidence>
<dbReference type="SUPFAM" id="SSF52768">
    <property type="entry name" value="Arginase/deacetylase"/>
    <property type="match status" value="1"/>
</dbReference>
<dbReference type="PIRSF" id="PIRSF036979">
    <property type="entry name" value="Arginase"/>
    <property type="match status" value="1"/>
</dbReference>
<dbReference type="PANTHER" id="PTHR11358:SF35">
    <property type="entry name" value="FORMIMIDOYLGLUTAMASE"/>
    <property type="match status" value="1"/>
</dbReference>
<dbReference type="GO" id="GO:0006547">
    <property type="term" value="P:L-histidine metabolic process"/>
    <property type="evidence" value="ECO:0007669"/>
    <property type="project" value="UniProtKB-KW"/>
</dbReference>
<evidence type="ECO:0000256" key="3">
    <source>
        <dbReference type="ARBA" id="ARBA00022808"/>
    </source>
</evidence>
<dbReference type="Pfam" id="PF00491">
    <property type="entry name" value="Arginase"/>
    <property type="match status" value="1"/>
</dbReference>
<accession>A0A934IK86</accession>
<keyword evidence="3" id="KW-0369">Histidine metabolism</keyword>
<organism evidence="6 7">
    <name type="scientific">Acuticoccus mangrovi</name>
    <dbReference type="NCBI Taxonomy" id="2796142"/>
    <lineage>
        <taxon>Bacteria</taxon>
        <taxon>Pseudomonadati</taxon>
        <taxon>Pseudomonadota</taxon>
        <taxon>Alphaproteobacteria</taxon>
        <taxon>Hyphomicrobiales</taxon>
        <taxon>Amorphaceae</taxon>
        <taxon>Acuticoccus</taxon>
    </lineage>
</organism>
<evidence type="ECO:0000256" key="2">
    <source>
        <dbReference type="ARBA" id="ARBA00022801"/>
    </source>
</evidence>